<keyword evidence="5" id="KW-0732">Signal</keyword>
<keyword evidence="4" id="KW-0964">Secreted</keyword>
<dbReference type="InterPro" id="IPR033614">
    <property type="entry name" value="RASSF1-6"/>
</dbReference>
<dbReference type="InterPro" id="IPR011524">
    <property type="entry name" value="SARAH_dom"/>
</dbReference>
<dbReference type="InterPro" id="IPR001089">
    <property type="entry name" value="Chemokine_CXC"/>
</dbReference>
<dbReference type="GO" id="GO:0006955">
    <property type="term" value="P:immune response"/>
    <property type="evidence" value="ECO:0007669"/>
    <property type="project" value="InterPro"/>
</dbReference>
<dbReference type="CDD" id="cd00273">
    <property type="entry name" value="Chemokine_CXC"/>
    <property type="match status" value="1"/>
</dbReference>
<dbReference type="GO" id="GO:0005615">
    <property type="term" value="C:extracellular space"/>
    <property type="evidence" value="ECO:0007669"/>
    <property type="project" value="UniProtKB-KW"/>
</dbReference>
<evidence type="ECO:0000256" key="2">
    <source>
        <dbReference type="ARBA" id="ARBA00010665"/>
    </source>
</evidence>
<dbReference type="InterPro" id="IPR000159">
    <property type="entry name" value="RA_dom"/>
</dbReference>
<organism evidence="8 9">
    <name type="scientific">Pelobates cultripes</name>
    <name type="common">Western spadefoot toad</name>
    <dbReference type="NCBI Taxonomy" id="61616"/>
    <lineage>
        <taxon>Eukaryota</taxon>
        <taxon>Metazoa</taxon>
        <taxon>Chordata</taxon>
        <taxon>Craniata</taxon>
        <taxon>Vertebrata</taxon>
        <taxon>Euteleostomi</taxon>
        <taxon>Amphibia</taxon>
        <taxon>Batrachia</taxon>
        <taxon>Anura</taxon>
        <taxon>Pelobatoidea</taxon>
        <taxon>Pelobatidae</taxon>
        <taxon>Pelobates</taxon>
    </lineage>
</organism>
<comment type="subcellular location">
    <subcellularLocation>
        <location evidence="1">Secreted</location>
    </subcellularLocation>
</comment>
<dbReference type="SMART" id="SM00314">
    <property type="entry name" value="RA"/>
    <property type="match status" value="1"/>
</dbReference>
<dbReference type="Pfam" id="PF16517">
    <property type="entry name" value="Nore1-SARAH"/>
    <property type="match status" value="1"/>
</dbReference>
<dbReference type="CDD" id="cd17223">
    <property type="entry name" value="RA_RASSF6"/>
    <property type="match status" value="1"/>
</dbReference>
<evidence type="ECO:0000256" key="5">
    <source>
        <dbReference type="SAM" id="SignalP"/>
    </source>
</evidence>
<protein>
    <submittedName>
        <fullName evidence="8">Ras association domain-containing 6 isoform X1</fullName>
    </submittedName>
</protein>
<gene>
    <name evidence="8" type="ORF">PECUL_23A047610</name>
</gene>
<feature type="signal peptide" evidence="5">
    <location>
        <begin position="1"/>
        <end position="23"/>
    </location>
</feature>
<sequence>METQTKVLVFLAICLACSAVSKGMPMARMSELRCICISTESRFISSKHFQNVEIIPKGPHCKNVEVIVTLKNGQEVCLDPSAPWVKKIIDKILDRYESDEPLSAVKTPRCLTLIKASVPINTKRSKLLKLCLRYFIRTEANYWSQLDSLLKMYNCYFKDQENLHITYDQDESGQIVVSGLIEIFWGVQRPIRFKMQDEKLFSSEAIQLPEVIGSSMTKSGMMRWGEFDDLYHISESEEPARLSDDETEKNDDFKNYEYDSSTLKPTLNDTCDSPSLYRTMSDAALVRKRIKPNTPNREHLQQHRFSINGHFYNHKTSIFTPAFGSQTKVMINSNLKTKEVIEQLLHKFKIENNPKEFALYIIHATGEKKKLKNADCPLWERLLQGPSGKVAKMFLMDKEVEEISSDVAQYIKFSLPVLQSILKKLNEEEEREISRTINKYFKERSIVLQYLNLKIKKTETTV</sequence>
<dbReference type="Proteomes" id="UP001295444">
    <property type="component" value="Chromosome 06"/>
</dbReference>
<dbReference type="InterPro" id="IPR001811">
    <property type="entry name" value="Chemokine_IL8-like_dom"/>
</dbReference>
<proteinExistence type="inferred from homology"/>
<dbReference type="SUPFAM" id="SSF54236">
    <property type="entry name" value="Ubiquitin-like"/>
    <property type="match status" value="1"/>
</dbReference>
<reference evidence="8" key="1">
    <citation type="submission" date="2022-03" db="EMBL/GenBank/DDBJ databases">
        <authorList>
            <person name="Alioto T."/>
            <person name="Alioto T."/>
            <person name="Gomez Garrido J."/>
        </authorList>
    </citation>
    <scope>NUCLEOTIDE SEQUENCE</scope>
</reference>
<dbReference type="SUPFAM" id="SSF54117">
    <property type="entry name" value="Interleukin 8-like chemokines"/>
    <property type="match status" value="1"/>
</dbReference>
<comment type="similarity">
    <text evidence="2">Belongs to the intercrine alpha (chemokine CxC) family.</text>
</comment>
<dbReference type="Pfam" id="PF00048">
    <property type="entry name" value="IL8"/>
    <property type="match status" value="1"/>
</dbReference>
<dbReference type="Gene3D" id="2.40.50.40">
    <property type="match status" value="1"/>
</dbReference>
<dbReference type="PROSITE" id="PS50951">
    <property type="entry name" value="SARAH"/>
    <property type="match status" value="1"/>
</dbReference>
<dbReference type="SMART" id="SM00199">
    <property type="entry name" value="SCY"/>
    <property type="match status" value="1"/>
</dbReference>
<dbReference type="InterPro" id="IPR029071">
    <property type="entry name" value="Ubiquitin-like_domsf"/>
</dbReference>
<dbReference type="InterPro" id="IPR049787">
    <property type="entry name" value="SARAH_RASSF6"/>
</dbReference>
<dbReference type="FunFam" id="2.40.50.40:FF:000004">
    <property type="entry name" value="C-X-C motif chemokine"/>
    <property type="match status" value="1"/>
</dbReference>
<name>A0AAD1WA21_PELCU</name>
<dbReference type="AlphaFoldDB" id="A0AAD1WA21"/>
<dbReference type="InterPro" id="IPR033899">
    <property type="entry name" value="CXC_Chemokine_domain"/>
</dbReference>
<dbReference type="GO" id="GO:0006952">
    <property type="term" value="P:defense response"/>
    <property type="evidence" value="ECO:0007669"/>
    <property type="project" value="InterPro"/>
</dbReference>
<dbReference type="Pfam" id="PF00788">
    <property type="entry name" value="RA"/>
    <property type="match status" value="1"/>
</dbReference>
<evidence type="ECO:0000256" key="1">
    <source>
        <dbReference type="ARBA" id="ARBA00004613"/>
    </source>
</evidence>
<dbReference type="Gene3D" id="3.10.20.90">
    <property type="entry name" value="Phosphatidylinositol 3-kinase Catalytic Subunit, Chain A, domain 1"/>
    <property type="match status" value="1"/>
</dbReference>
<keyword evidence="3" id="KW-0202">Cytokine</keyword>
<dbReference type="GO" id="GO:0008009">
    <property type="term" value="F:chemokine activity"/>
    <property type="evidence" value="ECO:0007669"/>
    <property type="project" value="InterPro"/>
</dbReference>
<feature type="chain" id="PRO_5042037334" evidence="5">
    <location>
        <begin position="24"/>
        <end position="462"/>
    </location>
</feature>
<dbReference type="CDD" id="cd21895">
    <property type="entry name" value="SARAH_RASSF6"/>
    <property type="match status" value="1"/>
</dbReference>
<accession>A0AAD1WA21</accession>
<dbReference type="PANTHER" id="PTHR22738">
    <property type="entry name" value="RASSF"/>
    <property type="match status" value="1"/>
</dbReference>
<keyword evidence="9" id="KW-1185">Reference proteome</keyword>
<evidence type="ECO:0000259" key="6">
    <source>
        <dbReference type="PROSITE" id="PS50200"/>
    </source>
</evidence>
<dbReference type="PRINTS" id="PR00437">
    <property type="entry name" value="SMALLCYTKCXC"/>
</dbReference>
<feature type="domain" description="SARAH" evidence="7">
    <location>
        <begin position="407"/>
        <end position="454"/>
    </location>
</feature>
<evidence type="ECO:0000313" key="8">
    <source>
        <dbReference type="EMBL" id="CAH2301425.1"/>
    </source>
</evidence>
<evidence type="ECO:0000313" key="9">
    <source>
        <dbReference type="Proteomes" id="UP001295444"/>
    </source>
</evidence>
<dbReference type="InterPro" id="IPR036048">
    <property type="entry name" value="Interleukin_8-like_sf"/>
</dbReference>
<dbReference type="PRINTS" id="PR00436">
    <property type="entry name" value="INTERLEUKIN8"/>
</dbReference>
<evidence type="ECO:0000256" key="4">
    <source>
        <dbReference type="ARBA" id="ARBA00022525"/>
    </source>
</evidence>
<evidence type="ECO:0000256" key="3">
    <source>
        <dbReference type="ARBA" id="ARBA00022514"/>
    </source>
</evidence>
<dbReference type="PANTHER" id="PTHR22738:SF3">
    <property type="entry name" value="RAS ASSOCIATION DOMAIN-CONTAINING PROTEIN 6"/>
    <property type="match status" value="1"/>
</dbReference>
<dbReference type="EMBL" id="OW240917">
    <property type="protein sequence ID" value="CAH2301425.1"/>
    <property type="molecule type" value="Genomic_DNA"/>
</dbReference>
<feature type="domain" description="Ras-associating" evidence="6">
    <location>
        <begin position="312"/>
        <end position="400"/>
    </location>
</feature>
<dbReference type="PROSITE" id="PS50200">
    <property type="entry name" value="RA"/>
    <property type="match status" value="1"/>
</dbReference>
<evidence type="ECO:0000259" key="7">
    <source>
        <dbReference type="PROSITE" id="PS50951"/>
    </source>
</evidence>